<feature type="compositionally biased region" description="Basic and acidic residues" evidence="1">
    <location>
        <begin position="16"/>
        <end position="33"/>
    </location>
</feature>
<proteinExistence type="predicted"/>
<comment type="caution">
    <text evidence="2">The sequence shown here is derived from an EMBL/GenBank/DDBJ whole genome shotgun (WGS) entry which is preliminary data.</text>
</comment>
<keyword evidence="3" id="KW-1185">Reference proteome</keyword>
<accession>A0ABV6SSY8</accession>
<dbReference type="EMBL" id="JBHLSS010000116">
    <property type="protein sequence ID" value="MFC0711415.1"/>
    <property type="molecule type" value="Genomic_DNA"/>
</dbReference>
<protein>
    <recommendedName>
        <fullName evidence="4">Transposase</fullName>
    </recommendedName>
</protein>
<dbReference type="Proteomes" id="UP001589891">
    <property type="component" value="Unassembled WGS sequence"/>
</dbReference>
<reference evidence="2 3" key="1">
    <citation type="submission" date="2024-09" db="EMBL/GenBank/DDBJ databases">
        <authorList>
            <person name="Sun Q."/>
            <person name="Mori K."/>
        </authorList>
    </citation>
    <scope>NUCLEOTIDE SEQUENCE [LARGE SCALE GENOMIC DNA]</scope>
    <source>
        <strain evidence="2 3">NCAIM B.01794</strain>
    </source>
</reference>
<feature type="compositionally biased region" description="Basic and acidic residues" evidence="1">
    <location>
        <begin position="69"/>
        <end position="80"/>
    </location>
</feature>
<sequence>MWGDRFGMSPTGNGRQEMRRTRRNAKEALDPYRKKTIGTLPSVPDSAMSRADFATTKPATSSRGLPEPSLRRDRSWRDIR</sequence>
<dbReference type="RefSeq" id="WP_376948186.1">
    <property type="nucleotide sequence ID" value="NZ_JBHLSS010000116.1"/>
</dbReference>
<evidence type="ECO:0000256" key="1">
    <source>
        <dbReference type="SAM" id="MobiDB-lite"/>
    </source>
</evidence>
<gene>
    <name evidence="2" type="ORF">ACFFGX_18300</name>
</gene>
<name>A0ABV6SSY8_AZOPA</name>
<feature type="region of interest" description="Disordered" evidence="1">
    <location>
        <begin position="1"/>
        <end position="80"/>
    </location>
</feature>
<evidence type="ECO:0008006" key="4">
    <source>
        <dbReference type="Google" id="ProtNLM"/>
    </source>
</evidence>
<evidence type="ECO:0000313" key="2">
    <source>
        <dbReference type="EMBL" id="MFC0711415.1"/>
    </source>
</evidence>
<organism evidence="2 3">
    <name type="scientific">Azorhizophilus paspali</name>
    <name type="common">Azotobacter paspali</name>
    <dbReference type="NCBI Taxonomy" id="69963"/>
    <lineage>
        <taxon>Bacteria</taxon>
        <taxon>Pseudomonadati</taxon>
        <taxon>Pseudomonadota</taxon>
        <taxon>Gammaproteobacteria</taxon>
        <taxon>Pseudomonadales</taxon>
        <taxon>Pseudomonadaceae</taxon>
        <taxon>Azorhizophilus</taxon>
    </lineage>
</organism>
<evidence type="ECO:0000313" key="3">
    <source>
        <dbReference type="Proteomes" id="UP001589891"/>
    </source>
</evidence>